<dbReference type="Proteomes" id="UP001152795">
    <property type="component" value="Unassembled WGS sequence"/>
</dbReference>
<accession>A0A7D9D824</accession>
<keyword evidence="2" id="KW-1185">Reference proteome</keyword>
<gene>
    <name evidence="1" type="ORF">PACLA_8A074697</name>
</gene>
<name>A0A7D9D824_PARCT</name>
<organism evidence="1 2">
    <name type="scientific">Paramuricea clavata</name>
    <name type="common">Red gorgonian</name>
    <name type="synonym">Violescent sea-whip</name>
    <dbReference type="NCBI Taxonomy" id="317549"/>
    <lineage>
        <taxon>Eukaryota</taxon>
        <taxon>Metazoa</taxon>
        <taxon>Cnidaria</taxon>
        <taxon>Anthozoa</taxon>
        <taxon>Octocorallia</taxon>
        <taxon>Malacalcyonacea</taxon>
        <taxon>Plexauridae</taxon>
        <taxon>Paramuricea</taxon>
    </lineage>
</organism>
<comment type="caution">
    <text evidence="1">The sequence shown here is derived from an EMBL/GenBank/DDBJ whole genome shotgun (WGS) entry which is preliminary data.</text>
</comment>
<reference evidence="1" key="1">
    <citation type="submission" date="2020-04" db="EMBL/GenBank/DDBJ databases">
        <authorList>
            <person name="Alioto T."/>
            <person name="Alioto T."/>
            <person name="Gomez Garrido J."/>
        </authorList>
    </citation>
    <scope>NUCLEOTIDE SEQUENCE</scope>
    <source>
        <strain evidence="1">A484AB</strain>
    </source>
</reference>
<dbReference type="OrthoDB" id="416119at2759"/>
<protein>
    <submittedName>
        <fullName evidence="1">Uncharacterized protein</fullName>
    </submittedName>
</protein>
<evidence type="ECO:0000313" key="1">
    <source>
        <dbReference type="EMBL" id="CAB3979057.1"/>
    </source>
</evidence>
<dbReference type="AlphaFoldDB" id="A0A7D9D824"/>
<sequence length="125" mass="13429">MVAEVFGQAIRKCPEIQGLRVPGGTEVKISQYADDNTCIVTNSYGVVKVIDVFNEYGRASGARLNTTKSKGLWLDPTMGRGHGQIQGNIEEMGTTVSDVTRENDGDREFGGFDALACGEDIPTNA</sequence>
<proteinExistence type="predicted"/>
<dbReference type="EMBL" id="CACRXK020000163">
    <property type="protein sequence ID" value="CAB3979057.1"/>
    <property type="molecule type" value="Genomic_DNA"/>
</dbReference>
<evidence type="ECO:0000313" key="2">
    <source>
        <dbReference type="Proteomes" id="UP001152795"/>
    </source>
</evidence>